<dbReference type="Proteomes" id="UP000236047">
    <property type="component" value="Unassembled WGS sequence"/>
</dbReference>
<keyword evidence="2" id="KW-1185">Reference proteome</keyword>
<dbReference type="AlphaFoldDB" id="A0A2N8PID2"/>
<proteinExistence type="predicted"/>
<dbReference type="InterPro" id="IPR046492">
    <property type="entry name" value="DUF6585"/>
</dbReference>
<sequence>MTAPTPRTRGEELLLARISAAAGRAHLGRRLATYTATVLRGPAQGGPVRAIRLLPALARYRRSSAPKVCANARLDLYESGMTVAVKGRIHVVRYDATAVFQNSARPRGISALVGTSCTYTLTDVERKRIVLYRRPEDGEAAKWGPAIQRAVAHAQLPRAWAALHKGEHLAFGDIWLTAEKVGWGEFSVPWPQVQQLAMKNGAITLTIHGKHHTLTPTGSKIPNLYLFSALAERLRTEALQE</sequence>
<evidence type="ECO:0000313" key="2">
    <source>
        <dbReference type="Proteomes" id="UP000236047"/>
    </source>
</evidence>
<name>A0A2N8PID2_STRNR</name>
<organism evidence="1 2">
    <name type="scientific">Streptomyces noursei</name>
    <name type="common">Streptomyces albulus</name>
    <dbReference type="NCBI Taxonomy" id="1971"/>
    <lineage>
        <taxon>Bacteria</taxon>
        <taxon>Bacillati</taxon>
        <taxon>Actinomycetota</taxon>
        <taxon>Actinomycetes</taxon>
        <taxon>Kitasatosporales</taxon>
        <taxon>Streptomycetaceae</taxon>
        <taxon>Streptomyces</taxon>
    </lineage>
</organism>
<accession>A0A2N8PID2</accession>
<evidence type="ECO:0000313" key="1">
    <source>
        <dbReference type="EMBL" id="PNE40814.1"/>
    </source>
</evidence>
<dbReference type="Pfam" id="PF20226">
    <property type="entry name" value="DUF6585"/>
    <property type="match status" value="1"/>
</dbReference>
<protein>
    <submittedName>
        <fullName evidence="1">Uncharacterized protein</fullName>
    </submittedName>
</protein>
<dbReference type="RefSeq" id="WP_102923327.1">
    <property type="nucleotide sequence ID" value="NZ_LJSN01000002.1"/>
</dbReference>
<dbReference type="EMBL" id="LJSN01000002">
    <property type="protein sequence ID" value="PNE40814.1"/>
    <property type="molecule type" value="Genomic_DNA"/>
</dbReference>
<gene>
    <name evidence="1" type="ORF">AOB60_08425</name>
</gene>
<reference evidence="2" key="1">
    <citation type="submission" date="2015-09" db="EMBL/GenBank/DDBJ databases">
        <authorList>
            <person name="Graham D.E."/>
            <person name="Mahan K.M."/>
            <person name="Klingeman D.M."/>
            <person name="Fida T."/>
            <person name="Giannone R.J."/>
            <person name="Hettich R.L."/>
            <person name="Parry R.J."/>
            <person name="Spain J.C."/>
        </authorList>
    </citation>
    <scope>NUCLEOTIDE SEQUENCE [LARGE SCALE GENOMIC DNA]</scope>
    <source>
        <strain evidence="2">JCM 4701</strain>
    </source>
</reference>
<comment type="caution">
    <text evidence="1">The sequence shown here is derived from an EMBL/GenBank/DDBJ whole genome shotgun (WGS) entry which is preliminary data.</text>
</comment>